<accession>A0ACC2JHD5</accession>
<keyword evidence="2" id="KW-1185">Reference proteome</keyword>
<name>A0ACC2JHD5_9PEZI</name>
<organism evidence="1 2">
    <name type="scientific">Lasiodiplodia mahajangana</name>
    <dbReference type="NCBI Taxonomy" id="1108764"/>
    <lineage>
        <taxon>Eukaryota</taxon>
        <taxon>Fungi</taxon>
        <taxon>Dikarya</taxon>
        <taxon>Ascomycota</taxon>
        <taxon>Pezizomycotina</taxon>
        <taxon>Dothideomycetes</taxon>
        <taxon>Dothideomycetes incertae sedis</taxon>
        <taxon>Botryosphaeriales</taxon>
        <taxon>Botryosphaeriaceae</taxon>
        <taxon>Lasiodiplodia</taxon>
    </lineage>
</organism>
<sequence length="202" mass="22735">MYPPPPIPQLQGSENIKEWMRAVRYHMRMHGLMGHLDGTSDVPDDYPSSDDYQQYVNGRAHAIRLITKNIKPVESLLDAECWGDGPLDDPSEYWNTIVEAFPVPEKPTHMHTGTELFHKLMALKINPDAATCGHSISQFMAEFHYLVDRLAEQGTPAAPELKVALVLRAVGLASHMDTSDMTWEEAHTMIMAMAKREAEGEH</sequence>
<reference evidence="1" key="1">
    <citation type="submission" date="2022-12" db="EMBL/GenBank/DDBJ databases">
        <title>Genome Sequence of Lasiodiplodia mahajangana.</title>
        <authorList>
            <person name="Buettner E."/>
        </authorList>
    </citation>
    <scope>NUCLEOTIDE SEQUENCE</scope>
    <source>
        <strain evidence="1">VT137</strain>
    </source>
</reference>
<comment type="caution">
    <text evidence="1">The sequence shown here is derived from an EMBL/GenBank/DDBJ whole genome shotgun (WGS) entry which is preliminary data.</text>
</comment>
<evidence type="ECO:0000313" key="1">
    <source>
        <dbReference type="EMBL" id="KAJ8126774.1"/>
    </source>
</evidence>
<dbReference type="EMBL" id="JAPUUL010001703">
    <property type="protein sequence ID" value="KAJ8126774.1"/>
    <property type="molecule type" value="Genomic_DNA"/>
</dbReference>
<proteinExistence type="predicted"/>
<gene>
    <name evidence="1" type="ORF">O1611_g6862</name>
</gene>
<protein>
    <submittedName>
        <fullName evidence="1">Uncharacterized protein</fullName>
    </submittedName>
</protein>
<dbReference type="Proteomes" id="UP001153332">
    <property type="component" value="Unassembled WGS sequence"/>
</dbReference>
<evidence type="ECO:0000313" key="2">
    <source>
        <dbReference type="Proteomes" id="UP001153332"/>
    </source>
</evidence>